<keyword evidence="2" id="KW-0560">Oxidoreductase</keyword>
<proteinExistence type="inferred from homology"/>
<evidence type="ECO:0000256" key="3">
    <source>
        <dbReference type="ARBA" id="ARBA00071493"/>
    </source>
</evidence>
<dbReference type="GO" id="GO:0016491">
    <property type="term" value="F:oxidoreductase activity"/>
    <property type="evidence" value="ECO:0007669"/>
    <property type="project" value="UniProtKB-KW"/>
</dbReference>
<dbReference type="AlphaFoldDB" id="A0A328N3N7"/>
<dbReference type="EMBL" id="PYAA01000033">
    <property type="protein sequence ID" value="RAN96131.1"/>
    <property type="molecule type" value="Genomic_DNA"/>
</dbReference>
<protein>
    <recommendedName>
        <fullName evidence="3">Probable oxidoreductase</fullName>
    </recommendedName>
</protein>
<dbReference type="PRINTS" id="PR00080">
    <property type="entry name" value="SDRFAMILY"/>
</dbReference>
<name>A0A328N3N7_9ACTN</name>
<dbReference type="InterPro" id="IPR036291">
    <property type="entry name" value="NAD(P)-bd_dom_sf"/>
</dbReference>
<evidence type="ECO:0000313" key="6">
    <source>
        <dbReference type="Proteomes" id="UP000248966"/>
    </source>
</evidence>
<dbReference type="InterPro" id="IPR002347">
    <property type="entry name" value="SDR_fam"/>
</dbReference>
<dbReference type="PANTHER" id="PTHR24320">
    <property type="entry name" value="RETINOL DEHYDROGENASE"/>
    <property type="match status" value="1"/>
</dbReference>
<dbReference type="PRINTS" id="PR00081">
    <property type="entry name" value="GDHRDH"/>
</dbReference>
<dbReference type="SUPFAM" id="SSF51735">
    <property type="entry name" value="NAD(P)-binding Rossmann-fold domains"/>
    <property type="match status" value="1"/>
</dbReference>
<dbReference type="Gene3D" id="3.40.50.720">
    <property type="entry name" value="NAD(P)-binding Rossmann-like Domain"/>
    <property type="match status" value="1"/>
</dbReference>
<organism evidence="5 6">
    <name type="scientific">Micromonospora noduli</name>
    <dbReference type="NCBI Taxonomy" id="709876"/>
    <lineage>
        <taxon>Bacteria</taxon>
        <taxon>Bacillati</taxon>
        <taxon>Actinomycetota</taxon>
        <taxon>Actinomycetes</taxon>
        <taxon>Micromonosporales</taxon>
        <taxon>Micromonosporaceae</taxon>
        <taxon>Micromonospora</taxon>
    </lineage>
</organism>
<evidence type="ECO:0000256" key="1">
    <source>
        <dbReference type="ARBA" id="ARBA00006484"/>
    </source>
</evidence>
<dbReference type="FunFam" id="3.40.50.720:FF:000594">
    <property type="entry name" value="Short-chain oxidoreductase"/>
    <property type="match status" value="1"/>
</dbReference>
<dbReference type="PROSITE" id="PS00061">
    <property type="entry name" value="ADH_SHORT"/>
    <property type="match status" value="1"/>
</dbReference>
<dbReference type="InterPro" id="IPR020904">
    <property type="entry name" value="Sc_DH/Rdtase_CS"/>
</dbReference>
<gene>
    <name evidence="5" type="ORF">LAH08_04873</name>
</gene>
<sequence length="319" mass="33466">MSRIITPYSAQSTAAEVIDGVDLTGRRAIVTGGASGIGLETARALADAGTEVTLAVRDTAAGERAAADITAGGAPGKVRVDHLDLADRASIDAFVAGWTGPLHILVNNAGIMAVPELTRTADGWEAQFAINHLGHAALTLGLRDALAAARGARIVVVSSSAHQQSPVVFDDIHFTARPYEAWSAYGQSKTATILFTVALAKKWAADGITANALHPGGIMTNLQRHLDDAQLRWVGALDEQGNRLEVPPGWKTPQQGAATSVLLAASPEVEGVTGRYFEDGNEAPVIAERADGRSGVLPYALDDKDADVLWDETLRLLGR</sequence>
<evidence type="ECO:0000256" key="2">
    <source>
        <dbReference type="ARBA" id="ARBA00023002"/>
    </source>
</evidence>
<accession>A0A328N3N7</accession>
<comment type="similarity">
    <text evidence="1 4">Belongs to the short-chain dehydrogenases/reductases (SDR) family.</text>
</comment>
<dbReference type="RefSeq" id="WP_112586973.1">
    <property type="nucleotide sequence ID" value="NZ_PYAA01000033.1"/>
</dbReference>
<dbReference type="PANTHER" id="PTHR24320:SF148">
    <property type="entry name" value="NAD(P)-BINDING ROSSMANN-FOLD SUPERFAMILY PROTEIN"/>
    <property type="match status" value="1"/>
</dbReference>
<evidence type="ECO:0000313" key="5">
    <source>
        <dbReference type="EMBL" id="RAN96131.1"/>
    </source>
</evidence>
<dbReference type="CDD" id="cd05327">
    <property type="entry name" value="retinol-DH_like_SDR_c_like"/>
    <property type="match status" value="1"/>
</dbReference>
<dbReference type="Proteomes" id="UP000248966">
    <property type="component" value="Unassembled WGS sequence"/>
</dbReference>
<dbReference type="Pfam" id="PF00106">
    <property type="entry name" value="adh_short"/>
    <property type="match status" value="1"/>
</dbReference>
<reference evidence="5 6" key="1">
    <citation type="submission" date="2018-03" db="EMBL/GenBank/DDBJ databases">
        <title>Defining the species Micromonospora saelicesensis and Micromonospora noduli under the framework of genomics.</title>
        <authorList>
            <person name="Riesco R."/>
            <person name="Trujillo M.E."/>
        </authorList>
    </citation>
    <scope>NUCLEOTIDE SEQUENCE [LARGE SCALE GENOMIC DNA]</scope>
    <source>
        <strain evidence="5 6">LAH08</strain>
    </source>
</reference>
<comment type="caution">
    <text evidence="5">The sequence shown here is derived from an EMBL/GenBank/DDBJ whole genome shotgun (WGS) entry which is preliminary data.</text>
</comment>
<evidence type="ECO:0000256" key="4">
    <source>
        <dbReference type="RuleBase" id="RU000363"/>
    </source>
</evidence>